<evidence type="ECO:0000313" key="1">
    <source>
        <dbReference type="EMBL" id="DAD95463.1"/>
    </source>
</evidence>
<organism evidence="1">
    <name type="scientific">Siphoviridae sp. ctY1p61</name>
    <dbReference type="NCBI Taxonomy" id="2826373"/>
    <lineage>
        <taxon>Viruses</taxon>
        <taxon>Duplodnaviria</taxon>
        <taxon>Heunggongvirae</taxon>
        <taxon>Uroviricota</taxon>
        <taxon>Caudoviricetes</taxon>
    </lineage>
</organism>
<proteinExistence type="predicted"/>
<protein>
    <submittedName>
        <fullName evidence="1">Uncharacterized protein</fullName>
    </submittedName>
</protein>
<reference evidence="1" key="1">
    <citation type="journal article" date="2021" name="Proc. Natl. Acad. Sci. U.S.A.">
        <title>A Catalog of Tens of Thousands of Viruses from Human Metagenomes Reveals Hidden Associations with Chronic Diseases.</title>
        <authorList>
            <person name="Tisza M.J."/>
            <person name="Buck C.B."/>
        </authorList>
    </citation>
    <scope>NUCLEOTIDE SEQUENCE</scope>
    <source>
        <strain evidence="1">CtY1p61</strain>
    </source>
</reference>
<dbReference type="EMBL" id="BK015192">
    <property type="protein sequence ID" value="DAD95463.1"/>
    <property type="molecule type" value="Genomic_DNA"/>
</dbReference>
<name>A0A8S5NM77_9CAUD</name>
<accession>A0A8S5NM77</accession>
<sequence>MNIKIYQNYGVLAAEKRTVYTFGRPHSTAVTWDEMTVEVPADWKYWENAAGTGMVTAPWGWDYAINEVLCGNDFPYFYALDNSKKPHQTMLKIIECD</sequence>